<dbReference type="AlphaFoldDB" id="A0AA47EJD0"/>
<proteinExistence type="predicted"/>
<dbReference type="EMBL" id="CP086239">
    <property type="protein sequence ID" value="WAG61303.1"/>
    <property type="molecule type" value="Genomic_DNA"/>
</dbReference>
<protein>
    <submittedName>
        <fullName evidence="1">Uncharacterized protein</fullName>
    </submittedName>
</protein>
<dbReference type="RefSeq" id="WP_216120049.1">
    <property type="nucleotide sequence ID" value="NZ_CP086239.1"/>
</dbReference>
<evidence type="ECO:0000313" key="2">
    <source>
        <dbReference type="Proteomes" id="UP001164733"/>
    </source>
</evidence>
<sequence>MKERLEKYVAMKIIICYYRNCRNKTNKLNEINNNLNSKSLPDKWVRFIIDKIDT</sequence>
<reference evidence="1" key="1">
    <citation type="submission" date="2021-11" db="EMBL/GenBank/DDBJ databases">
        <title>Clostridia strains as spoilage organisms.</title>
        <authorList>
            <person name="Wambui J."/>
            <person name="Stevens M.J.A."/>
            <person name="Stephan R."/>
        </authorList>
    </citation>
    <scope>NUCLEOTIDE SEQUENCE</scope>
    <source>
        <strain evidence="1">CF009</strain>
    </source>
</reference>
<name>A0AA47EJD0_9CLOT</name>
<gene>
    <name evidence="1" type="ORF">LL038_03355</name>
</gene>
<organism evidence="1 2">
    <name type="scientific">Clostridium estertheticum</name>
    <dbReference type="NCBI Taxonomy" id="238834"/>
    <lineage>
        <taxon>Bacteria</taxon>
        <taxon>Bacillati</taxon>
        <taxon>Bacillota</taxon>
        <taxon>Clostridia</taxon>
        <taxon>Eubacteriales</taxon>
        <taxon>Clostridiaceae</taxon>
        <taxon>Clostridium</taxon>
    </lineage>
</organism>
<accession>A0AA47EJD0</accession>
<evidence type="ECO:0000313" key="1">
    <source>
        <dbReference type="EMBL" id="WAG61303.1"/>
    </source>
</evidence>
<dbReference type="Proteomes" id="UP001164733">
    <property type="component" value="Chromosome"/>
</dbReference>